<evidence type="ECO:0000313" key="5">
    <source>
        <dbReference type="Proteomes" id="UP000567795"/>
    </source>
</evidence>
<dbReference type="GO" id="GO:0008908">
    <property type="term" value="F:isochorismatase activity"/>
    <property type="evidence" value="ECO:0007669"/>
    <property type="project" value="UniProtKB-EC"/>
</dbReference>
<evidence type="ECO:0000313" key="4">
    <source>
        <dbReference type="EMBL" id="NYI08244.1"/>
    </source>
</evidence>
<evidence type="ECO:0000256" key="1">
    <source>
        <dbReference type="ARBA" id="ARBA00022801"/>
    </source>
</evidence>
<dbReference type="PANTHER" id="PTHR43540:SF3">
    <property type="entry name" value="ENTEROBACTIN SYNTHASE COMPONENT B"/>
    <property type="match status" value="1"/>
</dbReference>
<dbReference type="Gene3D" id="3.40.50.850">
    <property type="entry name" value="Isochorismatase-like"/>
    <property type="match status" value="1"/>
</dbReference>
<evidence type="ECO:0000256" key="2">
    <source>
        <dbReference type="SAM" id="MobiDB-lite"/>
    </source>
</evidence>
<organism evidence="4 5">
    <name type="scientific">Allostreptomyces psammosilenae</name>
    <dbReference type="NCBI Taxonomy" id="1892865"/>
    <lineage>
        <taxon>Bacteria</taxon>
        <taxon>Bacillati</taxon>
        <taxon>Actinomycetota</taxon>
        <taxon>Actinomycetes</taxon>
        <taxon>Kitasatosporales</taxon>
        <taxon>Streptomycetaceae</taxon>
        <taxon>Allostreptomyces</taxon>
    </lineage>
</organism>
<dbReference type="InterPro" id="IPR036380">
    <property type="entry name" value="Isochorismatase-like_sf"/>
</dbReference>
<gene>
    <name evidence="4" type="ORF">FHU37_005273</name>
</gene>
<dbReference type="PANTHER" id="PTHR43540">
    <property type="entry name" value="PEROXYUREIDOACRYLATE/UREIDOACRYLATE AMIDOHYDROLASE-RELATED"/>
    <property type="match status" value="1"/>
</dbReference>
<dbReference type="EMBL" id="JACBZD010000002">
    <property type="protein sequence ID" value="NYI08244.1"/>
    <property type="molecule type" value="Genomic_DNA"/>
</dbReference>
<name>A0A853A5X2_9ACTN</name>
<feature type="domain" description="Isochorismatase-like" evidence="3">
    <location>
        <begin position="31"/>
        <end position="204"/>
    </location>
</feature>
<feature type="region of interest" description="Disordered" evidence="2">
    <location>
        <begin position="210"/>
        <end position="234"/>
    </location>
</feature>
<dbReference type="InterPro" id="IPR050272">
    <property type="entry name" value="Isochorismatase-like_hydrls"/>
</dbReference>
<dbReference type="SUPFAM" id="SSF52499">
    <property type="entry name" value="Isochorismatase-like hydrolases"/>
    <property type="match status" value="1"/>
</dbReference>
<proteinExistence type="predicted"/>
<evidence type="ECO:0000259" key="3">
    <source>
        <dbReference type="Pfam" id="PF00857"/>
    </source>
</evidence>
<accession>A0A853A5X2</accession>
<keyword evidence="4" id="KW-0456">Lyase</keyword>
<comment type="caution">
    <text evidence="4">The sequence shown here is derived from an EMBL/GenBank/DDBJ whole genome shotgun (WGS) entry which is preliminary data.</text>
</comment>
<dbReference type="GO" id="GO:0016829">
    <property type="term" value="F:lyase activity"/>
    <property type="evidence" value="ECO:0007669"/>
    <property type="project" value="UniProtKB-KW"/>
</dbReference>
<dbReference type="InterPro" id="IPR016291">
    <property type="entry name" value="Isochorismatase"/>
</dbReference>
<protein>
    <submittedName>
        <fullName evidence="4">Bifunctional isochorismate lyase/aryl carrier protein</fullName>
        <ecNumber evidence="4">3.3.2.1</ecNumber>
    </submittedName>
</protein>
<reference evidence="4 5" key="1">
    <citation type="submission" date="2020-07" db="EMBL/GenBank/DDBJ databases">
        <title>Sequencing the genomes of 1000 actinobacteria strains.</title>
        <authorList>
            <person name="Klenk H.-P."/>
        </authorList>
    </citation>
    <scope>NUCLEOTIDE SEQUENCE [LARGE SCALE GENOMIC DNA]</scope>
    <source>
        <strain evidence="4 5">DSM 42178</strain>
    </source>
</reference>
<keyword evidence="1 4" id="KW-0378">Hydrolase</keyword>
<keyword evidence="5" id="KW-1185">Reference proteome</keyword>
<dbReference type="RefSeq" id="WP_179817096.1">
    <property type="nucleotide sequence ID" value="NZ_JACBZD010000002.1"/>
</dbReference>
<dbReference type="Pfam" id="PF00857">
    <property type="entry name" value="Isochorismatase"/>
    <property type="match status" value="1"/>
</dbReference>
<dbReference type="EC" id="3.3.2.1" evidence="4"/>
<dbReference type="PRINTS" id="PR01398">
    <property type="entry name" value="ISCHRISMTASE"/>
</dbReference>
<dbReference type="AlphaFoldDB" id="A0A853A5X2"/>
<dbReference type="Proteomes" id="UP000567795">
    <property type="component" value="Unassembled WGS sequence"/>
</dbReference>
<sequence length="234" mass="24925">MALPSIAPYALPTEDELPPARVPWTIDPGRAALLVHDMERHFVDAFPQGAEPIRTAVAHIATLTAAARAAGTPVIYCAQPSGQTPAQRGLQLEWWGPGVGDDPARAAVIDELTPLPGDVTLTKWRYSAFQRTRLAELLAERGRDQLVVTGIYAHIGCLMTAADAFQRDIQAFLVADAVADFSPEEHRQALRWAAGRCAVVLSTRRAAAQLGDPGRRPDAAETAPPSLAGAPTGS</sequence>
<dbReference type="InterPro" id="IPR000868">
    <property type="entry name" value="Isochorismatase-like_dom"/>
</dbReference>